<protein>
    <submittedName>
        <fullName evidence="1">Uncharacterized protein</fullName>
    </submittedName>
</protein>
<evidence type="ECO:0000313" key="1">
    <source>
        <dbReference type="EMBL" id="KAI4312385.1"/>
    </source>
</evidence>
<organism evidence="1 2">
    <name type="scientific">Melastoma candidum</name>
    <dbReference type="NCBI Taxonomy" id="119954"/>
    <lineage>
        <taxon>Eukaryota</taxon>
        <taxon>Viridiplantae</taxon>
        <taxon>Streptophyta</taxon>
        <taxon>Embryophyta</taxon>
        <taxon>Tracheophyta</taxon>
        <taxon>Spermatophyta</taxon>
        <taxon>Magnoliopsida</taxon>
        <taxon>eudicotyledons</taxon>
        <taxon>Gunneridae</taxon>
        <taxon>Pentapetalae</taxon>
        <taxon>rosids</taxon>
        <taxon>malvids</taxon>
        <taxon>Myrtales</taxon>
        <taxon>Melastomataceae</taxon>
        <taxon>Melastomatoideae</taxon>
        <taxon>Melastomateae</taxon>
        <taxon>Melastoma</taxon>
    </lineage>
</organism>
<gene>
    <name evidence="1" type="ORF">MLD38_037196</name>
</gene>
<sequence>MTPRATALLLFLLLLCGLAACQSSVALLCPVRSEKYPPRSNYSSNLGSLLLQRIYKEGRILFYYNVTEGDPPDTVYGHFLCRPDVTADACLSCIDKGSSNIVTSCHEWKEAIIWYDECLVRYSNRSFFSVMESTPVSGRSIPLKSSYSDFFRAALPNLVWNTTDWAVASVSHYATTNLAGPSFMEMNVRAQCTPDLTRPDCRHCLAVATSIMNKLSDMKQSAQFYLPSCYIRYEISGSKTHAELPGPAVNGRTDSEGGHRKASVRKWVVSSTITGVCLVTIFAGSCILRKLVANIREGKEIGKQVRSINTSKDLRGKVLNIESRAEVAVNNSGDKYSMRLCDIRMATNNFSDDCKIGQGGFGPVYKGMLADGREIAVKRLSRTSGQGLRELKNEVALIAKLQHRNLVKLLGCCIEEQEKLLIYEYMPNKSLDFFLFGMRFFCSFRTIISRRLD</sequence>
<dbReference type="EMBL" id="CM042890">
    <property type="protein sequence ID" value="KAI4312385.1"/>
    <property type="molecule type" value="Genomic_DNA"/>
</dbReference>
<dbReference type="Proteomes" id="UP001057402">
    <property type="component" value="Chromosome 11"/>
</dbReference>
<evidence type="ECO:0000313" key="2">
    <source>
        <dbReference type="Proteomes" id="UP001057402"/>
    </source>
</evidence>
<name>A0ACB9LLL1_9MYRT</name>
<comment type="caution">
    <text evidence="1">The sequence shown here is derived from an EMBL/GenBank/DDBJ whole genome shotgun (WGS) entry which is preliminary data.</text>
</comment>
<proteinExistence type="predicted"/>
<accession>A0ACB9LLL1</accession>
<reference evidence="2" key="1">
    <citation type="journal article" date="2023" name="Front. Plant Sci.">
        <title>Chromosomal-level genome assembly of Melastoma candidum provides insights into trichome evolution.</title>
        <authorList>
            <person name="Zhong Y."/>
            <person name="Wu W."/>
            <person name="Sun C."/>
            <person name="Zou P."/>
            <person name="Liu Y."/>
            <person name="Dai S."/>
            <person name="Zhou R."/>
        </authorList>
    </citation>
    <scope>NUCLEOTIDE SEQUENCE [LARGE SCALE GENOMIC DNA]</scope>
</reference>
<keyword evidence="2" id="KW-1185">Reference proteome</keyword>